<protein>
    <recommendedName>
        <fullName evidence="3">Secreted protein</fullName>
    </recommendedName>
</protein>
<accession>A0A131YGS0</accession>
<dbReference type="AlphaFoldDB" id="A0A131YGS0"/>
<dbReference type="EMBL" id="GEDV01011271">
    <property type="protein sequence ID" value="JAP77286.1"/>
    <property type="molecule type" value="Transcribed_RNA"/>
</dbReference>
<evidence type="ECO:0000313" key="2">
    <source>
        <dbReference type="EMBL" id="JAP77286.1"/>
    </source>
</evidence>
<evidence type="ECO:0008006" key="3">
    <source>
        <dbReference type="Google" id="ProtNLM"/>
    </source>
</evidence>
<sequence length="96" mass="10946">MRTRGLNTNCVFPFILLTTVHAHTHTHIQSLCFTQSVIQNPTWSFTCTVCIDHRTLRNVSTEHTSTAMKYESLSHTESGGKEEFISSKIGQLNCWF</sequence>
<feature type="signal peptide" evidence="1">
    <location>
        <begin position="1"/>
        <end position="22"/>
    </location>
</feature>
<keyword evidence="1" id="KW-0732">Signal</keyword>
<name>A0A131YGS0_RHIAP</name>
<proteinExistence type="predicted"/>
<evidence type="ECO:0000256" key="1">
    <source>
        <dbReference type="SAM" id="SignalP"/>
    </source>
</evidence>
<reference evidence="2" key="1">
    <citation type="journal article" date="2016" name="Ticks Tick Borne Dis.">
        <title>De novo assembly and annotation of the salivary gland transcriptome of Rhipicephalus appendiculatus male and female ticks during blood feeding.</title>
        <authorList>
            <person name="de Castro M.H."/>
            <person name="de Klerk D."/>
            <person name="Pienaar R."/>
            <person name="Latif A.A."/>
            <person name="Rees D.J."/>
            <person name="Mans B.J."/>
        </authorList>
    </citation>
    <scope>NUCLEOTIDE SEQUENCE</scope>
    <source>
        <tissue evidence="2">Salivary glands</tissue>
    </source>
</reference>
<organism evidence="2">
    <name type="scientific">Rhipicephalus appendiculatus</name>
    <name type="common">Brown ear tick</name>
    <dbReference type="NCBI Taxonomy" id="34631"/>
    <lineage>
        <taxon>Eukaryota</taxon>
        <taxon>Metazoa</taxon>
        <taxon>Ecdysozoa</taxon>
        <taxon>Arthropoda</taxon>
        <taxon>Chelicerata</taxon>
        <taxon>Arachnida</taxon>
        <taxon>Acari</taxon>
        <taxon>Parasitiformes</taxon>
        <taxon>Ixodida</taxon>
        <taxon>Ixodoidea</taxon>
        <taxon>Ixodidae</taxon>
        <taxon>Rhipicephalinae</taxon>
        <taxon>Rhipicephalus</taxon>
        <taxon>Rhipicephalus</taxon>
    </lineage>
</organism>
<feature type="chain" id="PRO_5007285069" description="Secreted protein" evidence="1">
    <location>
        <begin position="23"/>
        <end position="96"/>
    </location>
</feature>